<protein>
    <submittedName>
        <fullName evidence="1">Uncharacterized protein</fullName>
    </submittedName>
</protein>
<dbReference type="SUPFAM" id="SSF56672">
    <property type="entry name" value="DNA/RNA polymerases"/>
    <property type="match status" value="1"/>
</dbReference>
<dbReference type="PANTHER" id="PTHR15503">
    <property type="entry name" value="LDOC1 RELATED"/>
    <property type="match status" value="1"/>
</dbReference>
<dbReference type="InterPro" id="IPR043502">
    <property type="entry name" value="DNA/RNA_pol_sf"/>
</dbReference>
<organism evidence="1 2">
    <name type="scientific">Austropuccinia psidii MF-1</name>
    <dbReference type="NCBI Taxonomy" id="1389203"/>
    <lineage>
        <taxon>Eukaryota</taxon>
        <taxon>Fungi</taxon>
        <taxon>Dikarya</taxon>
        <taxon>Basidiomycota</taxon>
        <taxon>Pucciniomycotina</taxon>
        <taxon>Pucciniomycetes</taxon>
        <taxon>Pucciniales</taxon>
        <taxon>Sphaerophragmiaceae</taxon>
        <taxon>Austropuccinia</taxon>
    </lineage>
</organism>
<dbReference type="PANTHER" id="PTHR15503:SF22">
    <property type="entry name" value="TRANSPOSON TY3-I GAG POLYPROTEIN"/>
    <property type="match status" value="1"/>
</dbReference>
<keyword evidence="2" id="KW-1185">Reference proteome</keyword>
<dbReference type="Gene3D" id="3.10.10.10">
    <property type="entry name" value="HIV Type 1 Reverse Transcriptase, subunit A, domain 1"/>
    <property type="match status" value="1"/>
</dbReference>
<reference evidence="1" key="1">
    <citation type="submission" date="2021-03" db="EMBL/GenBank/DDBJ databases">
        <title>Draft genome sequence of rust myrtle Austropuccinia psidii MF-1, a brazilian biotype.</title>
        <authorList>
            <person name="Quecine M.C."/>
            <person name="Pachon D.M.R."/>
            <person name="Bonatelli M.L."/>
            <person name="Correr F.H."/>
            <person name="Franceschini L.M."/>
            <person name="Leite T.F."/>
            <person name="Margarido G.R.A."/>
            <person name="Almeida C.A."/>
            <person name="Ferrarezi J.A."/>
            <person name="Labate C.A."/>
        </authorList>
    </citation>
    <scope>NUCLEOTIDE SEQUENCE</scope>
    <source>
        <strain evidence="1">MF-1</strain>
    </source>
</reference>
<name>A0A9Q3CXK3_9BASI</name>
<dbReference type="Proteomes" id="UP000765509">
    <property type="component" value="Unassembled WGS sequence"/>
</dbReference>
<comment type="caution">
    <text evidence="1">The sequence shown here is derived from an EMBL/GenBank/DDBJ whole genome shotgun (WGS) entry which is preliminary data.</text>
</comment>
<evidence type="ECO:0000313" key="1">
    <source>
        <dbReference type="EMBL" id="MBW0490633.1"/>
    </source>
</evidence>
<dbReference type="InterPro" id="IPR032567">
    <property type="entry name" value="RTL1-rel"/>
</dbReference>
<dbReference type="AlphaFoldDB" id="A0A9Q3CXK3"/>
<gene>
    <name evidence="1" type="ORF">O181_030348</name>
</gene>
<proteinExistence type="predicted"/>
<dbReference type="EMBL" id="AVOT02010683">
    <property type="protein sequence ID" value="MBW0490633.1"/>
    <property type="molecule type" value="Genomic_DNA"/>
</dbReference>
<dbReference type="OrthoDB" id="3262920at2759"/>
<sequence>MDLPPLSFHASLEEKWDETEETEEIEAVLKVFPSAYQQYLDVLSKLIAEKLPPHCAGEQHIESEVLLPLVGVIYSLSNHDLETLLAYISENLEKGFIRKSSSSMGESVLLVKKNVGGLGLCVNYRKLSAFLSKTSILFLKLISSLPSLIFPLSSPRYIFMVLVIY</sequence>
<accession>A0A9Q3CXK3</accession>
<evidence type="ECO:0000313" key="2">
    <source>
        <dbReference type="Proteomes" id="UP000765509"/>
    </source>
</evidence>